<dbReference type="SUPFAM" id="SSF51445">
    <property type="entry name" value="(Trans)glycosidases"/>
    <property type="match status" value="1"/>
</dbReference>
<evidence type="ECO:0000259" key="4">
    <source>
        <dbReference type="Pfam" id="PF00150"/>
    </source>
</evidence>
<proteinExistence type="inferred from homology"/>
<comment type="similarity">
    <text evidence="3">Belongs to the glycosyl hydrolase 5 (cellulase A) family.</text>
</comment>
<dbReference type="AlphaFoldDB" id="A0A921E193"/>
<dbReference type="InterPro" id="IPR001547">
    <property type="entry name" value="Glyco_hydro_5"/>
</dbReference>
<keyword evidence="1 3" id="KW-0378">Hydrolase</keyword>
<evidence type="ECO:0000256" key="1">
    <source>
        <dbReference type="ARBA" id="ARBA00022801"/>
    </source>
</evidence>
<evidence type="ECO:0000256" key="2">
    <source>
        <dbReference type="ARBA" id="ARBA00023295"/>
    </source>
</evidence>
<dbReference type="GO" id="GO:0000272">
    <property type="term" value="P:polysaccharide catabolic process"/>
    <property type="evidence" value="ECO:0007669"/>
    <property type="project" value="InterPro"/>
</dbReference>
<gene>
    <name evidence="5" type="ORF">K8W01_08480</name>
</gene>
<dbReference type="InterPro" id="IPR017853">
    <property type="entry name" value="GH"/>
</dbReference>
<dbReference type="Gene3D" id="3.20.20.80">
    <property type="entry name" value="Glycosidases"/>
    <property type="match status" value="1"/>
</dbReference>
<evidence type="ECO:0000313" key="6">
    <source>
        <dbReference type="Proteomes" id="UP000742631"/>
    </source>
</evidence>
<dbReference type="GO" id="GO:0004553">
    <property type="term" value="F:hydrolase activity, hydrolyzing O-glycosyl compounds"/>
    <property type="evidence" value="ECO:0007669"/>
    <property type="project" value="InterPro"/>
</dbReference>
<sequence length="431" mass="47150">MRPSSGPAARYGDTPPVTRRSALAAALGGLAATLGPALGQEQAGPKLRRGISVWPWFSLTTEYPAPRTDYAWPPFQERRPVPTRDDLHRLAQTGLDFIRIPVDPGPFLSFEGTLRTRLLDQLDAAVAMGLAAGLDVVVNLQINEATHHWNGARLIAGPQAPSFPAYKALAAEIARRMRAVHPRRIVLEPVNEPPQECGSPVWHAVQREILSAARAAAPGLTLTITGGCGSMVPGLDALDPAPLRSFGPLVTIVHFYEPYLFTHQGAPWMRGEPIYRALNAVPWPSSAGSLEHTLAAVRRRMAADRERSPADKAAAYAETEAKLREYFDARPDRLFLVHGLSAVRDWAQRHRIDPGRILIGEFGALRSDARYVAAGAADRARYIRDLRETIEGYGFGWAFWNLFDGFGLVTDDVSRAFDPAIVAALGLRMPN</sequence>
<organism evidence="5 6">
    <name type="scientific">Methylorubrum populi</name>
    <dbReference type="NCBI Taxonomy" id="223967"/>
    <lineage>
        <taxon>Bacteria</taxon>
        <taxon>Pseudomonadati</taxon>
        <taxon>Pseudomonadota</taxon>
        <taxon>Alphaproteobacteria</taxon>
        <taxon>Hyphomicrobiales</taxon>
        <taxon>Methylobacteriaceae</taxon>
        <taxon>Methylorubrum</taxon>
    </lineage>
</organism>
<name>A0A921E193_9HYPH</name>
<keyword evidence="2 3" id="KW-0326">Glycosidase</keyword>
<comment type="caution">
    <text evidence="5">The sequence shown here is derived from an EMBL/GenBank/DDBJ whole genome shotgun (WGS) entry which is preliminary data.</text>
</comment>
<dbReference type="Proteomes" id="UP000742631">
    <property type="component" value="Unassembled WGS sequence"/>
</dbReference>
<accession>A0A921E193</accession>
<reference evidence="5" key="1">
    <citation type="journal article" date="2021" name="PeerJ">
        <title>Extensive microbial diversity within the chicken gut microbiome revealed by metagenomics and culture.</title>
        <authorList>
            <person name="Gilroy R."/>
            <person name="Ravi A."/>
            <person name="Getino M."/>
            <person name="Pursley I."/>
            <person name="Horton D.L."/>
            <person name="Alikhan N.F."/>
            <person name="Baker D."/>
            <person name="Gharbi K."/>
            <person name="Hall N."/>
            <person name="Watson M."/>
            <person name="Adriaenssens E.M."/>
            <person name="Foster-Nyarko E."/>
            <person name="Jarju S."/>
            <person name="Secka A."/>
            <person name="Antonio M."/>
            <person name="Oren A."/>
            <person name="Chaudhuri R.R."/>
            <person name="La Ragione R."/>
            <person name="Hildebrand F."/>
            <person name="Pallen M.J."/>
        </authorList>
    </citation>
    <scope>NUCLEOTIDE SEQUENCE</scope>
    <source>
        <strain evidence="5">316</strain>
    </source>
</reference>
<feature type="domain" description="Glycoside hydrolase family 5" evidence="4">
    <location>
        <begin position="82"/>
        <end position="402"/>
    </location>
</feature>
<dbReference type="Pfam" id="PF00150">
    <property type="entry name" value="Cellulase"/>
    <property type="match status" value="1"/>
</dbReference>
<reference evidence="5" key="2">
    <citation type="submission" date="2021-09" db="EMBL/GenBank/DDBJ databases">
        <authorList>
            <person name="Gilroy R."/>
        </authorList>
    </citation>
    <scope>NUCLEOTIDE SEQUENCE</scope>
    <source>
        <strain evidence="5">316</strain>
    </source>
</reference>
<evidence type="ECO:0000256" key="3">
    <source>
        <dbReference type="RuleBase" id="RU361153"/>
    </source>
</evidence>
<dbReference type="EMBL" id="DYYG01000026">
    <property type="protein sequence ID" value="HJE23680.1"/>
    <property type="molecule type" value="Genomic_DNA"/>
</dbReference>
<protein>
    <submittedName>
        <fullName evidence="5">Glycoside hydrolase family 5 protein</fullName>
    </submittedName>
</protein>
<evidence type="ECO:0000313" key="5">
    <source>
        <dbReference type="EMBL" id="HJE23680.1"/>
    </source>
</evidence>